<dbReference type="AlphaFoldDB" id="A0A4Z2IF31"/>
<feature type="compositionally biased region" description="Low complexity" evidence="1">
    <location>
        <begin position="10"/>
        <end position="23"/>
    </location>
</feature>
<dbReference type="EMBL" id="SRLO01000095">
    <property type="protein sequence ID" value="TNN76205.1"/>
    <property type="molecule type" value="Genomic_DNA"/>
</dbReference>
<proteinExistence type="predicted"/>
<name>A0A4Z2IF31_9TELE</name>
<comment type="caution">
    <text evidence="2">The sequence shown here is derived from an EMBL/GenBank/DDBJ whole genome shotgun (WGS) entry which is preliminary data.</text>
</comment>
<organism evidence="2 3">
    <name type="scientific">Liparis tanakae</name>
    <name type="common">Tanaka's snailfish</name>
    <dbReference type="NCBI Taxonomy" id="230148"/>
    <lineage>
        <taxon>Eukaryota</taxon>
        <taxon>Metazoa</taxon>
        <taxon>Chordata</taxon>
        <taxon>Craniata</taxon>
        <taxon>Vertebrata</taxon>
        <taxon>Euteleostomi</taxon>
        <taxon>Actinopterygii</taxon>
        <taxon>Neopterygii</taxon>
        <taxon>Teleostei</taxon>
        <taxon>Neoteleostei</taxon>
        <taxon>Acanthomorphata</taxon>
        <taxon>Eupercaria</taxon>
        <taxon>Perciformes</taxon>
        <taxon>Cottioidei</taxon>
        <taxon>Cottales</taxon>
        <taxon>Liparidae</taxon>
        <taxon>Liparis</taxon>
    </lineage>
</organism>
<reference evidence="2 3" key="1">
    <citation type="submission" date="2019-03" db="EMBL/GenBank/DDBJ databases">
        <title>First draft genome of Liparis tanakae, snailfish: a comprehensive survey of snailfish specific genes.</title>
        <authorList>
            <person name="Kim W."/>
            <person name="Song I."/>
            <person name="Jeong J.-H."/>
            <person name="Kim D."/>
            <person name="Kim S."/>
            <person name="Ryu S."/>
            <person name="Song J.Y."/>
            <person name="Lee S.K."/>
        </authorList>
    </citation>
    <scope>NUCLEOTIDE SEQUENCE [LARGE SCALE GENOMIC DNA]</scope>
    <source>
        <tissue evidence="2">Muscle</tissue>
    </source>
</reference>
<feature type="region of interest" description="Disordered" evidence="1">
    <location>
        <begin position="1"/>
        <end position="39"/>
    </location>
</feature>
<protein>
    <submittedName>
        <fullName evidence="2">Uncharacterized protein</fullName>
    </submittedName>
</protein>
<dbReference type="Proteomes" id="UP000314294">
    <property type="component" value="Unassembled WGS sequence"/>
</dbReference>
<evidence type="ECO:0000313" key="3">
    <source>
        <dbReference type="Proteomes" id="UP000314294"/>
    </source>
</evidence>
<gene>
    <name evidence="2" type="ORF">EYF80_013493</name>
</gene>
<keyword evidence="3" id="KW-1185">Reference proteome</keyword>
<evidence type="ECO:0000256" key="1">
    <source>
        <dbReference type="SAM" id="MobiDB-lite"/>
    </source>
</evidence>
<evidence type="ECO:0000313" key="2">
    <source>
        <dbReference type="EMBL" id="TNN76205.1"/>
    </source>
</evidence>
<accession>A0A4Z2IF31</accession>
<sequence>MCRVHSNNTSHSLEAAARLSSSRTEQRTGNGDSHLNGDGVFHLANKEELTIRHGNISVYLGDFW</sequence>